<comment type="caution">
    <text evidence="2">The sequence shown here is derived from an EMBL/GenBank/DDBJ whole genome shotgun (WGS) entry which is preliminary data.</text>
</comment>
<name>A0A7W4YW12_9HYPH</name>
<dbReference type="Gene3D" id="2.40.10.220">
    <property type="entry name" value="predicted glycosyltransferase like domains"/>
    <property type="match status" value="1"/>
</dbReference>
<proteinExistence type="predicted"/>
<feature type="domain" description="PilZ" evidence="1">
    <location>
        <begin position="20"/>
        <end position="100"/>
    </location>
</feature>
<dbReference type="GO" id="GO:0035438">
    <property type="term" value="F:cyclic-di-GMP binding"/>
    <property type="evidence" value="ECO:0007669"/>
    <property type="project" value="InterPro"/>
</dbReference>
<dbReference type="InterPro" id="IPR009875">
    <property type="entry name" value="PilZ_domain"/>
</dbReference>
<reference evidence="2 3" key="1">
    <citation type="submission" date="2020-08" db="EMBL/GenBank/DDBJ databases">
        <title>The Agave Microbiome: Exploring the role of microbial communities in plant adaptations to desert environments.</title>
        <authorList>
            <person name="Partida-Martinez L.P."/>
        </authorList>
    </citation>
    <scope>NUCLEOTIDE SEQUENCE [LARGE SCALE GENOMIC DNA]</scope>
    <source>
        <strain evidence="2 3">AT3.9</strain>
    </source>
</reference>
<dbReference type="Proteomes" id="UP000532010">
    <property type="component" value="Unassembled WGS sequence"/>
</dbReference>
<sequence>MQSFIGQLFQVSSMVPATDNRRHARRFPTHHPAQILLGPDAMISCTVRDISTGGARIALKPQMDLPETFELFIAAHDLQVRRARVCWRKGAFAGVAFSADESDAAMNVDAPRTLSFEDCLDQAAMPAHLAAKPARKNLKLWQTSI</sequence>
<accession>A0A7W4YW12</accession>
<keyword evidence="3" id="KW-1185">Reference proteome</keyword>
<dbReference type="EMBL" id="JACHWB010000002">
    <property type="protein sequence ID" value="MBB3019042.1"/>
    <property type="molecule type" value="Genomic_DNA"/>
</dbReference>
<evidence type="ECO:0000259" key="1">
    <source>
        <dbReference type="Pfam" id="PF07238"/>
    </source>
</evidence>
<protein>
    <recommendedName>
        <fullName evidence="1">PilZ domain-containing protein</fullName>
    </recommendedName>
</protein>
<gene>
    <name evidence="2" type="ORF">FHR70_002096</name>
</gene>
<dbReference type="AlphaFoldDB" id="A0A7W4YW12"/>
<dbReference type="SUPFAM" id="SSF141371">
    <property type="entry name" value="PilZ domain-like"/>
    <property type="match status" value="1"/>
</dbReference>
<evidence type="ECO:0000313" key="3">
    <source>
        <dbReference type="Proteomes" id="UP000532010"/>
    </source>
</evidence>
<dbReference type="RefSeq" id="WP_246408000.1">
    <property type="nucleotide sequence ID" value="NZ_JACHWB010000002.1"/>
</dbReference>
<evidence type="ECO:0000313" key="2">
    <source>
        <dbReference type="EMBL" id="MBB3019042.1"/>
    </source>
</evidence>
<organism evidence="2 3">
    <name type="scientific">Microvirga lupini</name>
    <dbReference type="NCBI Taxonomy" id="420324"/>
    <lineage>
        <taxon>Bacteria</taxon>
        <taxon>Pseudomonadati</taxon>
        <taxon>Pseudomonadota</taxon>
        <taxon>Alphaproteobacteria</taxon>
        <taxon>Hyphomicrobiales</taxon>
        <taxon>Methylobacteriaceae</taxon>
        <taxon>Microvirga</taxon>
    </lineage>
</organism>
<dbReference type="Pfam" id="PF07238">
    <property type="entry name" value="PilZ"/>
    <property type="match status" value="1"/>
</dbReference>